<name>A0A1J1LS62_9CYAN</name>
<protein>
    <submittedName>
        <fullName evidence="1">Uncharacterized protein</fullName>
    </submittedName>
</protein>
<reference evidence="2" key="1">
    <citation type="submission" date="2015-10" db="EMBL/GenBank/DDBJ databases">
        <authorList>
            <person name="Regsiter A."/>
            <person name="william w."/>
        </authorList>
    </citation>
    <scope>NUCLEOTIDE SEQUENCE [LARGE SCALE GENOMIC DNA]</scope>
</reference>
<gene>
    <name evidence="1" type="ORF">PL9214640392</name>
</gene>
<dbReference type="STRING" id="671072.PL9214640392"/>
<accession>A0A1J1LS62</accession>
<dbReference type="EMBL" id="CZDF01000171">
    <property type="protein sequence ID" value="CUR34385.1"/>
    <property type="molecule type" value="Genomic_DNA"/>
</dbReference>
<sequence length="82" mass="9650">MSVYKNQPLILPGDRTIILRIFTKRNTTQPSQTKSQATIGKQNSTPLCLLWLQRQIFLLLQLRMNYPTPMEFRWKVNVTSSR</sequence>
<dbReference type="AlphaFoldDB" id="A0A1J1LS62"/>
<evidence type="ECO:0000313" key="2">
    <source>
        <dbReference type="Proteomes" id="UP000184315"/>
    </source>
</evidence>
<proteinExistence type="predicted"/>
<organism evidence="1 2">
    <name type="scientific">Planktothrix tepida PCC 9214</name>
    <dbReference type="NCBI Taxonomy" id="671072"/>
    <lineage>
        <taxon>Bacteria</taxon>
        <taxon>Bacillati</taxon>
        <taxon>Cyanobacteriota</taxon>
        <taxon>Cyanophyceae</taxon>
        <taxon>Oscillatoriophycideae</taxon>
        <taxon>Oscillatoriales</taxon>
        <taxon>Microcoleaceae</taxon>
        <taxon>Planktothrix</taxon>
    </lineage>
</organism>
<keyword evidence="2" id="KW-1185">Reference proteome</keyword>
<dbReference type="Proteomes" id="UP000184315">
    <property type="component" value="Unassembled WGS sequence"/>
</dbReference>
<evidence type="ECO:0000313" key="1">
    <source>
        <dbReference type="EMBL" id="CUR34385.1"/>
    </source>
</evidence>